<sequence length="255" mass="30139">MGGFIELYKIDKTKIKERLYPKLSDTALPEIYNSNLNTSFGTFQNYLINNKNSLDYLNTSYETILKKLQTEKFTLEHNEFSAIFDWFTWYYQDKHQGDEIIFAEYGLIAIGNLNVRYEVPVFFALTDDGIRDFYLPLLNPTDFEWYNDSSYLNTQKIRLMIDYLVVLCFNIAGYKKDPCQQDIKENFIISDSRNDPNMQISTWKHLESYLNGNKNNRSTMEYLFEDGYTYIPGIVLDIKRNLGSYQGLIYKDNSY</sequence>
<evidence type="ECO:0000313" key="1">
    <source>
        <dbReference type="EMBL" id="SHG59736.1"/>
    </source>
</evidence>
<reference evidence="2" key="1">
    <citation type="submission" date="2016-11" db="EMBL/GenBank/DDBJ databases">
        <authorList>
            <person name="Varghese N."/>
            <person name="Submissions S."/>
        </authorList>
    </citation>
    <scope>NUCLEOTIDE SEQUENCE [LARGE SCALE GENOMIC DNA]</scope>
    <source>
        <strain evidence="2">DSM 19055</strain>
    </source>
</reference>
<gene>
    <name evidence="1" type="ORF">SAMN05421866_0947</name>
</gene>
<dbReference type="OrthoDB" id="1234885at2"/>
<keyword evidence="2" id="KW-1185">Reference proteome</keyword>
<dbReference type="STRING" id="421058.SAMN05421866_0947"/>
<evidence type="ECO:0000313" key="2">
    <source>
        <dbReference type="Proteomes" id="UP000184047"/>
    </source>
</evidence>
<dbReference type="EMBL" id="FQWT01000001">
    <property type="protein sequence ID" value="SHG59736.1"/>
    <property type="molecule type" value="Genomic_DNA"/>
</dbReference>
<accession>A0A1M5L420</accession>
<protein>
    <submittedName>
        <fullName evidence="1">Uncharacterized protein</fullName>
    </submittedName>
</protein>
<organism evidence="1 2">
    <name type="scientific">Chryseobacterium oranimense</name>
    <dbReference type="NCBI Taxonomy" id="421058"/>
    <lineage>
        <taxon>Bacteria</taxon>
        <taxon>Pseudomonadati</taxon>
        <taxon>Bacteroidota</taxon>
        <taxon>Flavobacteriia</taxon>
        <taxon>Flavobacteriales</taxon>
        <taxon>Weeksellaceae</taxon>
        <taxon>Chryseobacterium group</taxon>
        <taxon>Chryseobacterium</taxon>
    </lineage>
</organism>
<name>A0A1M5L420_9FLAO</name>
<dbReference type="RefSeq" id="WP_073060449.1">
    <property type="nucleotide sequence ID" value="NZ_FQWT01000001.1"/>
</dbReference>
<proteinExistence type="predicted"/>
<dbReference type="AlphaFoldDB" id="A0A1M5L420"/>
<dbReference type="Proteomes" id="UP000184047">
    <property type="component" value="Unassembled WGS sequence"/>
</dbReference>